<gene>
    <name evidence="1" type="ORF">GCM10009069_23960</name>
</gene>
<name>A0A8J3G344_9PROT</name>
<organism evidence="1 2">
    <name type="scientific">Algimonas arctica</name>
    <dbReference type="NCBI Taxonomy" id="1479486"/>
    <lineage>
        <taxon>Bacteria</taxon>
        <taxon>Pseudomonadati</taxon>
        <taxon>Pseudomonadota</taxon>
        <taxon>Alphaproteobacteria</taxon>
        <taxon>Maricaulales</taxon>
        <taxon>Robiginitomaculaceae</taxon>
        <taxon>Algimonas</taxon>
    </lineage>
</organism>
<accession>A0A8J3G344</accession>
<dbReference type="AlphaFoldDB" id="A0A8J3G344"/>
<dbReference type="Proteomes" id="UP000634004">
    <property type="component" value="Unassembled WGS sequence"/>
</dbReference>
<comment type="caution">
    <text evidence="1">The sequence shown here is derived from an EMBL/GenBank/DDBJ whole genome shotgun (WGS) entry which is preliminary data.</text>
</comment>
<evidence type="ECO:0000313" key="2">
    <source>
        <dbReference type="Proteomes" id="UP000634004"/>
    </source>
</evidence>
<proteinExistence type="predicted"/>
<protein>
    <submittedName>
        <fullName evidence="1">Uncharacterized protein</fullName>
    </submittedName>
</protein>
<dbReference type="EMBL" id="BMZH01000011">
    <property type="protein sequence ID" value="GHB00397.1"/>
    <property type="molecule type" value="Genomic_DNA"/>
</dbReference>
<evidence type="ECO:0000313" key="1">
    <source>
        <dbReference type="EMBL" id="GHB00397.1"/>
    </source>
</evidence>
<sequence>MVGHGVAMCANLLKIASPSTALGTGEAVRPQINPHVDPDARPFPRAKACYSDLMKKILTTVFASLIALPVLSLSLQAQAADPFTVAKVSVDARAESAIQAQSQAVQSGYIIAARELLNRLTLESERTARGLPPLTVSVVGPLIRGQTIDNERRSNTRYVGDLSISFNPAAVQRLLREANLTMVTSQARERLAIPVGVTANSGLATDLLSGRFEHSLTPIKSLTAADITSLYGNEPSLAETQKLATRYGVNQVLIIRESTGGQITATDLSIDTGASARLSASGGMAGLVSRMEAAWKETSAVTSENAQTTTVSVLFESMEEWQRLQGAINNSAQVRDARLDALSKDGALMTISYGSLERLAAEMAQKGVRVLKDPNLGLVIRR</sequence>
<keyword evidence="2" id="KW-1185">Reference proteome</keyword>
<reference evidence="1" key="1">
    <citation type="journal article" date="2014" name="Int. J. Syst. Evol. Microbiol.">
        <title>Complete genome sequence of Corynebacterium casei LMG S-19264T (=DSM 44701T), isolated from a smear-ripened cheese.</title>
        <authorList>
            <consortium name="US DOE Joint Genome Institute (JGI-PGF)"/>
            <person name="Walter F."/>
            <person name="Albersmeier A."/>
            <person name="Kalinowski J."/>
            <person name="Ruckert C."/>
        </authorList>
    </citation>
    <scope>NUCLEOTIDE SEQUENCE</scope>
    <source>
        <strain evidence="1">KCTC 32513</strain>
    </source>
</reference>
<reference evidence="1" key="2">
    <citation type="submission" date="2020-09" db="EMBL/GenBank/DDBJ databases">
        <authorList>
            <person name="Sun Q."/>
            <person name="Kim S."/>
        </authorList>
    </citation>
    <scope>NUCLEOTIDE SEQUENCE</scope>
    <source>
        <strain evidence="1">KCTC 32513</strain>
    </source>
</reference>